<evidence type="ECO:0000313" key="2">
    <source>
        <dbReference type="EMBL" id="MBM7121406.1"/>
    </source>
</evidence>
<evidence type="ECO:0000256" key="1">
    <source>
        <dbReference type="SAM" id="MobiDB-lite"/>
    </source>
</evidence>
<evidence type="ECO:0000313" key="3">
    <source>
        <dbReference type="Proteomes" id="UP001430065"/>
    </source>
</evidence>
<reference evidence="2 3" key="1">
    <citation type="submission" date="2020-10" db="EMBL/GenBank/DDBJ databases">
        <title>Phylogeny of dyella-like bacteria.</title>
        <authorList>
            <person name="Fu J."/>
        </authorList>
    </citation>
    <scope>NUCLEOTIDE SEQUENCE [LARGE SCALE GENOMIC DNA]</scope>
    <source>
        <strain evidence="2 3">THG-B117</strain>
    </source>
</reference>
<protein>
    <submittedName>
        <fullName evidence="2">Uncharacterized protein</fullName>
    </submittedName>
</protein>
<feature type="region of interest" description="Disordered" evidence="1">
    <location>
        <begin position="1"/>
        <end position="26"/>
    </location>
</feature>
<accession>A0ABS2JQV1</accession>
<name>A0ABS2JQV1_9GAMM</name>
<dbReference type="Proteomes" id="UP001430065">
    <property type="component" value="Unassembled WGS sequence"/>
</dbReference>
<comment type="caution">
    <text evidence="2">The sequence shown here is derived from an EMBL/GenBank/DDBJ whole genome shotgun (WGS) entry which is preliminary data.</text>
</comment>
<organism evidence="2 3">
    <name type="scientific">Dyella kyungheensis</name>
    <dbReference type="NCBI Taxonomy" id="1242174"/>
    <lineage>
        <taxon>Bacteria</taxon>
        <taxon>Pseudomonadati</taxon>
        <taxon>Pseudomonadota</taxon>
        <taxon>Gammaproteobacteria</taxon>
        <taxon>Lysobacterales</taxon>
        <taxon>Rhodanobacteraceae</taxon>
        <taxon>Dyella</taxon>
    </lineage>
</organism>
<gene>
    <name evidence="2" type="ORF">ISP20_09595</name>
</gene>
<dbReference type="RefSeq" id="WP_204635797.1">
    <property type="nucleotide sequence ID" value="NZ_JADIKC010000003.1"/>
</dbReference>
<proteinExistence type="predicted"/>
<keyword evidence="3" id="KW-1185">Reference proteome</keyword>
<dbReference type="EMBL" id="JADIKC010000003">
    <property type="protein sequence ID" value="MBM7121406.1"/>
    <property type="molecule type" value="Genomic_DNA"/>
</dbReference>
<sequence>MDEISMKGDDDGDDDGEDAQHAGSMAAAMALDERPLALAAMDPGKRSNRRCSVCPSMRCDSFNVDALISTTVTVLRLVGALALRWASEDALSAGGRPESCWAFCTASSMTAGLITRSSGGGA</sequence>